<reference evidence="2 3" key="1">
    <citation type="journal article" date="2023" name="G3 (Bethesda)">
        <title>A chromosome-length genome assembly and annotation of blackberry (Rubus argutus, cv. 'Hillquist').</title>
        <authorList>
            <person name="Bruna T."/>
            <person name="Aryal R."/>
            <person name="Dudchenko O."/>
            <person name="Sargent D.J."/>
            <person name="Mead D."/>
            <person name="Buti M."/>
            <person name="Cavallini A."/>
            <person name="Hytonen T."/>
            <person name="Andres J."/>
            <person name="Pham M."/>
            <person name="Weisz D."/>
            <person name="Mascagni F."/>
            <person name="Usai G."/>
            <person name="Natali L."/>
            <person name="Bassil N."/>
            <person name="Fernandez G.E."/>
            <person name="Lomsadze A."/>
            <person name="Armour M."/>
            <person name="Olukolu B."/>
            <person name="Poorten T."/>
            <person name="Britton C."/>
            <person name="Davik J."/>
            <person name="Ashrafi H."/>
            <person name="Aiden E.L."/>
            <person name="Borodovsky M."/>
            <person name="Worthington M."/>
        </authorList>
    </citation>
    <scope>NUCLEOTIDE SEQUENCE [LARGE SCALE GENOMIC DNA]</scope>
    <source>
        <strain evidence="2">PI 553951</strain>
    </source>
</reference>
<sequence>MAVDAAKPRPRRPEPKLSSSRHHHRGVASSPSHLKPVIHQLRRRHRPLPSPLQSSPCSIRSPSCTPAPTPTSPCSPHLVRRHLCKTRDLRLSHRPQSISLGAN</sequence>
<feature type="region of interest" description="Disordered" evidence="1">
    <location>
        <begin position="1"/>
        <end position="76"/>
    </location>
</feature>
<keyword evidence="3" id="KW-1185">Reference proteome</keyword>
<protein>
    <submittedName>
        <fullName evidence="2">Uncharacterized protein</fullName>
    </submittedName>
</protein>
<proteinExistence type="predicted"/>
<evidence type="ECO:0000256" key="1">
    <source>
        <dbReference type="SAM" id="MobiDB-lite"/>
    </source>
</evidence>
<organism evidence="2 3">
    <name type="scientific">Rubus argutus</name>
    <name type="common">Southern blackberry</name>
    <dbReference type="NCBI Taxonomy" id="59490"/>
    <lineage>
        <taxon>Eukaryota</taxon>
        <taxon>Viridiplantae</taxon>
        <taxon>Streptophyta</taxon>
        <taxon>Embryophyta</taxon>
        <taxon>Tracheophyta</taxon>
        <taxon>Spermatophyta</taxon>
        <taxon>Magnoliopsida</taxon>
        <taxon>eudicotyledons</taxon>
        <taxon>Gunneridae</taxon>
        <taxon>Pentapetalae</taxon>
        <taxon>rosids</taxon>
        <taxon>fabids</taxon>
        <taxon>Rosales</taxon>
        <taxon>Rosaceae</taxon>
        <taxon>Rosoideae</taxon>
        <taxon>Rosoideae incertae sedis</taxon>
        <taxon>Rubus</taxon>
    </lineage>
</organism>
<name>A0AAW1VU29_RUBAR</name>
<evidence type="ECO:0000313" key="2">
    <source>
        <dbReference type="EMBL" id="KAK9910994.1"/>
    </source>
</evidence>
<dbReference type="EMBL" id="JBEDUW010000007">
    <property type="protein sequence ID" value="KAK9910994.1"/>
    <property type="molecule type" value="Genomic_DNA"/>
</dbReference>
<feature type="compositionally biased region" description="Low complexity" evidence="1">
    <location>
        <begin position="51"/>
        <end position="64"/>
    </location>
</feature>
<accession>A0AAW1VU29</accession>
<dbReference type="Proteomes" id="UP001457282">
    <property type="component" value="Unassembled WGS sequence"/>
</dbReference>
<evidence type="ECO:0000313" key="3">
    <source>
        <dbReference type="Proteomes" id="UP001457282"/>
    </source>
</evidence>
<comment type="caution">
    <text evidence="2">The sequence shown here is derived from an EMBL/GenBank/DDBJ whole genome shotgun (WGS) entry which is preliminary data.</text>
</comment>
<dbReference type="AlphaFoldDB" id="A0AAW1VU29"/>
<gene>
    <name evidence="2" type="ORF">M0R45_034924</name>
</gene>